<comment type="caution">
    <text evidence="3">The sequence shown here is derived from an EMBL/GenBank/DDBJ whole genome shotgun (WGS) entry which is preliminary data.</text>
</comment>
<evidence type="ECO:0000313" key="3">
    <source>
        <dbReference type="EMBL" id="KAK2656634.1"/>
    </source>
</evidence>
<organism evidence="3 4">
    <name type="scientific">Dipteronia dyeriana</name>
    <dbReference type="NCBI Taxonomy" id="168575"/>
    <lineage>
        <taxon>Eukaryota</taxon>
        <taxon>Viridiplantae</taxon>
        <taxon>Streptophyta</taxon>
        <taxon>Embryophyta</taxon>
        <taxon>Tracheophyta</taxon>
        <taxon>Spermatophyta</taxon>
        <taxon>Magnoliopsida</taxon>
        <taxon>eudicotyledons</taxon>
        <taxon>Gunneridae</taxon>
        <taxon>Pentapetalae</taxon>
        <taxon>rosids</taxon>
        <taxon>malvids</taxon>
        <taxon>Sapindales</taxon>
        <taxon>Sapindaceae</taxon>
        <taxon>Hippocastanoideae</taxon>
        <taxon>Acereae</taxon>
        <taxon>Dipteronia</taxon>
    </lineage>
</organism>
<dbReference type="InterPro" id="IPR025558">
    <property type="entry name" value="DUF4283"/>
</dbReference>
<evidence type="ECO:0000313" key="4">
    <source>
        <dbReference type="Proteomes" id="UP001280121"/>
    </source>
</evidence>
<dbReference type="Proteomes" id="UP001280121">
    <property type="component" value="Unassembled WGS sequence"/>
</dbReference>
<feature type="domain" description="DUF4283" evidence="2">
    <location>
        <begin position="43"/>
        <end position="94"/>
    </location>
</feature>
<dbReference type="AlphaFoldDB" id="A0AAE0CML5"/>
<evidence type="ECO:0000256" key="1">
    <source>
        <dbReference type="SAM" id="MobiDB-lite"/>
    </source>
</evidence>
<reference evidence="3" key="1">
    <citation type="journal article" date="2023" name="Plant J.">
        <title>Genome sequences and population genomics provide insights into the demographic history, inbreeding, and mutation load of two 'living fossil' tree species of Dipteronia.</title>
        <authorList>
            <person name="Feng Y."/>
            <person name="Comes H.P."/>
            <person name="Chen J."/>
            <person name="Zhu S."/>
            <person name="Lu R."/>
            <person name="Zhang X."/>
            <person name="Li P."/>
            <person name="Qiu J."/>
            <person name="Olsen K.M."/>
            <person name="Qiu Y."/>
        </authorList>
    </citation>
    <scope>NUCLEOTIDE SEQUENCE</scope>
    <source>
        <strain evidence="3">KIB01</strain>
    </source>
</reference>
<sequence length="384" mass="43276">MLYGALSIKENESHVRTLDGKLKDQGEHVLMHMATKLVNRKVFMEVMQTIWRVSKGVEIEAVEGNVFSFQIRNVEDRKRIQTGGPWTLDKAVIIFVEPIGTGVISVMQFNSIEFLIQIHNLPLTCMTEDIIIFLGKMIGEVRDLDMGSANNGSRRYVRVRVLIDANEPLKRSLRVDLLGEGTIKTLLLRYERLLDYCFKCGRLALLLGKGNMEETHMGNPLSSIQKLLDNKFWGPLRMGEVGRNFFLGVETGKTYKPLNWKRVARGMGMNQNLGEILGLGKRDKSEQQLGDRLEKKKSKQNGNGKDYGSYCYRGSAMVASRIHVAMEDMGILGQINIVTTVTMTTKLDKEMQTKTGTVMDSDERVKGGNELTEMVTDDTVSSKE</sequence>
<dbReference type="Pfam" id="PF14111">
    <property type="entry name" value="DUF4283"/>
    <property type="match status" value="1"/>
</dbReference>
<keyword evidence="4" id="KW-1185">Reference proteome</keyword>
<gene>
    <name evidence="3" type="ORF">Ddye_009686</name>
</gene>
<name>A0AAE0CML5_9ROSI</name>
<dbReference type="PANTHER" id="PTHR31286:SF167">
    <property type="entry name" value="OS09G0268800 PROTEIN"/>
    <property type="match status" value="1"/>
</dbReference>
<evidence type="ECO:0000259" key="2">
    <source>
        <dbReference type="Pfam" id="PF14111"/>
    </source>
</evidence>
<dbReference type="InterPro" id="IPR040256">
    <property type="entry name" value="At4g02000-like"/>
</dbReference>
<dbReference type="EMBL" id="JANJYI010000003">
    <property type="protein sequence ID" value="KAK2656634.1"/>
    <property type="molecule type" value="Genomic_DNA"/>
</dbReference>
<proteinExistence type="predicted"/>
<feature type="region of interest" description="Disordered" evidence="1">
    <location>
        <begin position="361"/>
        <end position="384"/>
    </location>
</feature>
<accession>A0AAE0CML5</accession>
<protein>
    <recommendedName>
        <fullName evidence="2">DUF4283 domain-containing protein</fullName>
    </recommendedName>
</protein>
<dbReference type="PANTHER" id="PTHR31286">
    <property type="entry name" value="GLYCINE-RICH CELL WALL STRUCTURAL PROTEIN 1.8-LIKE"/>
    <property type="match status" value="1"/>
</dbReference>